<sequence>MQACKVPRSRTVLMMNAAEIPEIANWNWNDILPPVGDHFYDTFDNQVNLLRSNTIIRIIDLCKLFKISTATFYILYPANQLRNLTTFQSSPGRPTLVSKEDENSLLEYIKACQCEHKCIRPREAPEWLEHLIFVTKGQNITLDRFWFHRFKERYSEKLRIL</sequence>
<comment type="caution">
    <text evidence="1">The sequence shown here is derived from an EMBL/GenBank/DDBJ whole genome shotgun (WGS) entry which is preliminary data.</text>
</comment>
<organism evidence="1 2">
    <name type="scientific">Tritrichomonas musculus</name>
    <dbReference type="NCBI Taxonomy" id="1915356"/>
    <lineage>
        <taxon>Eukaryota</taxon>
        <taxon>Metamonada</taxon>
        <taxon>Parabasalia</taxon>
        <taxon>Tritrichomonadida</taxon>
        <taxon>Tritrichomonadidae</taxon>
        <taxon>Tritrichomonas</taxon>
    </lineage>
</organism>
<reference evidence="1 2" key="1">
    <citation type="submission" date="2024-04" db="EMBL/GenBank/DDBJ databases">
        <title>Tritrichomonas musculus Genome.</title>
        <authorList>
            <person name="Alves-Ferreira E."/>
            <person name="Grigg M."/>
            <person name="Lorenzi H."/>
            <person name="Galac M."/>
        </authorList>
    </citation>
    <scope>NUCLEOTIDE SEQUENCE [LARGE SCALE GENOMIC DNA]</scope>
    <source>
        <strain evidence="1 2">EAF2021</strain>
    </source>
</reference>
<keyword evidence="2" id="KW-1185">Reference proteome</keyword>
<name>A0ABR2KIW4_9EUKA</name>
<evidence type="ECO:0008006" key="3">
    <source>
        <dbReference type="Google" id="ProtNLM"/>
    </source>
</evidence>
<evidence type="ECO:0000313" key="1">
    <source>
        <dbReference type="EMBL" id="KAK8890791.1"/>
    </source>
</evidence>
<accession>A0ABR2KIW4</accession>
<protein>
    <recommendedName>
        <fullName evidence="3">HTH CENPB-type domain-containing protein</fullName>
    </recommendedName>
</protein>
<dbReference type="Proteomes" id="UP001470230">
    <property type="component" value="Unassembled WGS sequence"/>
</dbReference>
<gene>
    <name evidence="1" type="ORF">M9Y10_027990</name>
</gene>
<evidence type="ECO:0000313" key="2">
    <source>
        <dbReference type="Proteomes" id="UP001470230"/>
    </source>
</evidence>
<dbReference type="EMBL" id="JAPFFF010000004">
    <property type="protein sequence ID" value="KAK8890791.1"/>
    <property type="molecule type" value="Genomic_DNA"/>
</dbReference>
<proteinExistence type="predicted"/>